<evidence type="ECO:0000313" key="6">
    <source>
        <dbReference type="Proteomes" id="UP000247512"/>
    </source>
</evidence>
<evidence type="ECO:0000313" key="3">
    <source>
        <dbReference type="EMBL" id="AQU87142.1"/>
    </source>
</evidence>
<comment type="similarity">
    <text evidence="1">Belongs to the N-acylglucosamine 2-epimerase family.</text>
</comment>
<dbReference type="InterPro" id="IPR008928">
    <property type="entry name" value="6-hairpin_glycosidase_sf"/>
</dbReference>
<dbReference type="SUPFAM" id="SSF48208">
    <property type="entry name" value="Six-hairpin glycosidases"/>
    <property type="match status" value="1"/>
</dbReference>
<dbReference type="Proteomes" id="UP000247512">
    <property type="component" value="Unassembled WGS sequence"/>
</dbReference>
<gene>
    <name evidence="3" type="ORF">B0W47_06245</name>
    <name evidence="4" type="ORF">CDI09_10235</name>
</gene>
<protein>
    <submittedName>
        <fullName evidence="4">Mannose-6-phosphate isomerase</fullName>
    </submittedName>
</protein>
<reference evidence="5" key="1">
    <citation type="submission" date="2017-02" db="EMBL/GenBank/DDBJ databases">
        <title>zhang.</title>
        <authorList>
            <person name="Zhang H."/>
        </authorList>
    </citation>
    <scope>NUCLEOTIDE SEQUENCE [LARGE SCALE GENOMIC DNA]</scope>
    <source>
        <strain evidence="5">RZS01</strain>
    </source>
</reference>
<dbReference type="KEGG" id="kna:B0W47_06245"/>
<dbReference type="GO" id="GO:0016853">
    <property type="term" value="F:isomerase activity"/>
    <property type="evidence" value="ECO:0007669"/>
    <property type="project" value="UniProtKB-KW"/>
</dbReference>
<proteinExistence type="inferred from homology"/>
<reference evidence="4 6" key="3">
    <citation type="submission" date="2017-06" db="EMBL/GenBank/DDBJ databases">
        <title>A draft genome sequence of Komagataeibacter nataicola LMG 1536.</title>
        <authorList>
            <person name="Skraban J."/>
            <person name="Cleenwerck I."/>
            <person name="Vandamme P."/>
            <person name="Trcek J."/>
        </authorList>
    </citation>
    <scope>NUCLEOTIDE SEQUENCE [LARGE SCALE GENOMIC DNA]</scope>
    <source>
        <strain evidence="4 6">LMG 1536</strain>
    </source>
</reference>
<dbReference type="RefSeq" id="WP_078524715.1">
    <property type="nucleotide sequence ID" value="NZ_CP019875.1"/>
</dbReference>
<reference evidence="3" key="2">
    <citation type="submission" date="2017-02" db="EMBL/GenBank/DDBJ databases">
        <authorList>
            <person name="Zhang H."/>
        </authorList>
    </citation>
    <scope>NUCLEOTIDE SEQUENCE</scope>
    <source>
        <strain evidence="3">RZS01</strain>
    </source>
</reference>
<keyword evidence="6" id="KW-1185">Reference proteome</keyword>
<dbReference type="AlphaFoldDB" id="A0A9N7C8Z4"/>
<evidence type="ECO:0000256" key="1">
    <source>
        <dbReference type="ARBA" id="ARBA00008558"/>
    </source>
</evidence>
<dbReference type="Gene3D" id="1.50.10.10">
    <property type="match status" value="1"/>
</dbReference>
<dbReference type="Proteomes" id="UP000189683">
    <property type="component" value="Chromosome"/>
</dbReference>
<evidence type="ECO:0000313" key="4">
    <source>
        <dbReference type="EMBL" id="PYD66079.1"/>
    </source>
</evidence>
<dbReference type="OrthoDB" id="9806359at2"/>
<accession>A0A9N7C8Z4</accession>
<keyword evidence="2 4" id="KW-0413">Isomerase</keyword>
<dbReference type="Pfam" id="PF07221">
    <property type="entry name" value="GlcNAc_2-epim"/>
    <property type="match status" value="1"/>
</dbReference>
<dbReference type="InterPro" id="IPR010819">
    <property type="entry name" value="AGE/CE"/>
</dbReference>
<dbReference type="PANTHER" id="PTHR15108">
    <property type="entry name" value="N-ACYLGLUCOSAMINE-2-EPIMERASE"/>
    <property type="match status" value="1"/>
</dbReference>
<dbReference type="GO" id="GO:0005975">
    <property type="term" value="P:carbohydrate metabolic process"/>
    <property type="evidence" value="ECO:0007669"/>
    <property type="project" value="InterPro"/>
</dbReference>
<name>A0A9N7C8Z4_9PROT</name>
<dbReference type="EMBL" id="NIRT01000016">
    <property type="protein sequence ID" value="PYD66079.1"/>
    <property type="molecule type" value="Genomic_DNA"/>
</dbReference>
<sequence>MGEPPVGAQPGVGLRDWLAQAALPLWIGAGFDPVRRLFHERLGFDGVPCNPPALRLMVQARQIATYVRAADDGHGAAGATALACMAQVRKRYWRADGAPGWVFSLAPDGTPADTRRDLYAHAFVLYACAWSYRLSGERTWLETARQTVDEITTLFGTAQVGGYLDTVPGQDGFRRQNPHMHLLEAFLALVEVGGGEVYLDHARALAVLGMRHFMLPGGAVGELFTPLWQPAAPPGQNRTEPGHVFEWAWLLAEYARLAGEGAGSPFMRASEQLHAFGMRHGVCPDTLAVCDAVTEQGFPLEATTRIWQQTEFIRQLARRAAGGDDAAARLVAPACARFARAYVPPALRGGWFDRLGVDDTPLDGYMPASSLYHIYGAVREIGSGSSLSAEVAV</sequence>
<dbReference type="InterPro" id="IPR012341">
    <property type="entry name" value="6hp_glycosidase-like_sf"/>
</dbReference>
<evidence type="ECO:0000256" key="2">
    <source>
        <dbReference type="ARBA" id="ARBA00023235"/>
    </source>
</evidence>
<dbReference type="EMBL" id="CP019875">
    <property type="protein sequence ID" value="AQU87142.1"/>
    <property type="molecule type" value="Genomic_DNA"/>
</dbReference>
<evidence type="ECO:0000313" key="5">
    <source>
        <dbReference type="Proteomes" id="UP000189683"/>
    </source>
</evidence>
<organism evidence="3 5">
    <name type="scientific">Komagataeibacter nataicola</name>
    <dbReference type="NCBI Taxonomy" id="265960"/>
    <lineage>
        <taxon>Bacteria</taxon>
        <taxon>Pseudomonadati</taxon>
        <taxon>Pseudomonadota</taxon>
        <taxon>Alphaproteobacteria</taxon>
        <taxon>Acetobacterales</taxon>
        <taxon>Acetobacteraceae</taxon>
        <taxon>Komagataeibacter</taxon>
    </lineage>
</organism>